<dbReference type="EMBL" id="CP139781">
    <property type="protein sequence ID" value="WRQ90023.1"/>
    <property type="molecule type" value="Genomic_DNA"/>
</dbReference>
<organism evidence="1 2">
    <name type="scientific">Actomonas aquatica</name>
    <dbReference type="NCBI Taxonomy" id="2866162"/>
    <lineage>
        <taxon>Bacteria</taxon>
        <taxon>Pseudomonadati</taxon>
        <taxon>Verrucomicrobiota</taxon>
        <taxon>Opitutia</taxon>
        <taxon>Opitutales</taxon>
        <taxon>Opitutaceae</taxon>
        <taxon>Actomonas</taxon>
    </lineage>
</organism>
<name>A0ABZ1CFM6_9BACT</name>
<keyword evidence="2" id="KW-1185">Reference proteome</keyword>
<protein>
    <submittedName>
        <fullName evidence="1">Uncharacterized protein</fullName>
    </submittedName>
</protein>
<sequence length="193" mass="21095">MSILCWGGLLVAVPSGQAVEVRPPPFEELVNAADYVVRAKVTDGESVWEGGDGQRQIFTYFTLEVEEVLSGAPPEPLVLRTLGGRVGGKRVRIEGMPELQIGGEYILFVRGNERQFFPLVAMMHGMYPIVRHGDQGEAMVARANGELLRSTKDVAKPMGHVTGEREDLAAALPPLTLQQFQEQIRSNAKKGTP</sequence>
<dbReference type="RefSeq" id="WP_221032053.1">
    <property type="nucleotide sequence ID" value="NZ_CP139781.1"/>
</dbReference>
<gene>
    <name evidence="1" type="ORF">K1X11_011445</name>
</gene>
<proteinExistence type="predicted"/>
<accession>A0ABZ1CFM6</accession>
<evidence type="ECO:0000313" key="1">
    <source>
        <dbReference type="EMBL" id="WRQ90023.1"/>
    </source>
</evidence>
<dbReference type="Proteomes" id="UP000738431">
    <property type="component" value="Chromosome"/>
</dbReference>
<reference evidence="1 2" key="1">
    <citation type="submission" date="2023-12" db="EMBL/GenBank/DDBJ databases">
        <title>Description of an unclassified Opitutus bacterium of Verrucomicrobiota.</title>
        <authorList>
            <person name="Zhang D.-F."/>
        </authorList>
    </citation>
    <scope>NUCLEOTIDE SEQUENCE [LARGE SCALE GENOMIC DNA]</scope>
    <source>
        <strain evidence="1 2">WL0086</strain>
    </source>
</reference>
<evidence type="ECO:0000313" key="2">
    <source>
        <dbReference type="Proteomes" id="UP000738431"/>
    </source>
</evidence>